<evidence type="ECO:0000256" key="1">
    <source>
        <dbReference type="SAM" id="MobiDB-lite"/>
    </source>
</evidence>
<evidence type="ECO:0000313" key="2">
    <source>
        <dbReference type="EMBL" id="CAG2256700.1"/>
    </source>
</evidence>
<sequence length="524" mass="58818">MNYVQPCRDKPNSLRDIRRNGEETNEANEMQSISGINTCYAKFEKNVDELLSSKGCENKYDYNRAATASILGSRKALLHEINDVNTEASKMGATCGKKCNSDRKQQRKEALIRFVQRLSNIFNKNRVVPFSEPGSRSVSSVISKTTVVSHTNRNKSRRLSTEERTCQTPLNKPCIDLNPTPLLDNVEFNKSMTRDKPNSLRHICRNEEETKEANEMQSISGTNDIPDRSRRPKAAKGVRTSRTIMLAANSNTDVRLQGEVILPSKTSNVSRQQLTAPGIPIKEKRAATASILGSCKALLHEINDVNTEASKMGATCGKKCNSDRKQQRKEALIRFVQRLSNIFNKNRVVPFSEPGSRSVSSVISKTTVVSHTNRNKSRRLSTEERTCQTPLNKPCIDLNPTPLLDNVEFNNESMTRDTPNSLRHICRNEEETKEANEMQSISGTNDILDRSRRPKAAKGVRTSRTIMLAANSNTDVRLQGEVILPSKTSNVSRQQLTALGIPIKEKVYVDSLMERQIKKDNLKK</sequence>
<organism evidence="2 3">
    <name type="scientific">Mytilus edulis</name>
    <name type="common">Blue mussel</name>
    <dbReference type="NCBI Taxonomy" id="6550"/>
    <lineage>
        <taxon>Eukaryota</taxon>
        <taxon>Metazoa</taxon>
        <taxon>Spiralia</taxon>
        <taxon>Lophotrochozoa</taxon>
        <taxon>Mollusca</taxon>
        <taxon>Bivalvia</taxon>
        <taxon>Autobranchia</taxon>
        <taxon>Pteriomorphia</taxon>
        <taxon>Mytilida</taxon>
        <taxon>Mytiloidea</taxon>
        <taxon>Mytilidae</taxon>
        <taxon>Mytilinae</taxon>
        <taxon>Mytilus</taxon>
    </lineage>
</organism>
<protein>
    <submittedName>
        <fullName evidence="2">Uncharacterized protein</fullName>
    </submittedName>
</protein>
<proteinExistence type="predicted"/>
<evidence type="ECO:0000313" key="3">
    <source>
        <dbReference type="Proteomes" id="UP000683360"/>
    </source>
</evidence>
<dbReference type="AlphaFoldDB" id="A0A8S3VFK4"/>
<comment type="caution">
    <text evidence="2">The sequence shown here is derived from an EMBL/GenBank/DDBJ whole genome shotgun (WGS) entry which is preliminary data.</text>
</comment>
<accession>A0A8S3VFK4</accession>
<dbReference type="Proteomes" id="UP000683360">
    <property type="component" value="Unassembled WGS sequence"/>
</dbReference>
<reference evidence="2" key="1">
    <citation type="submission" date="2021-03" db="EMBL/GenBank/DDBJ databases">
        <authorList>
            <person name="Bekaert M."/>
        </authorList>
    </citation>
    <scope>NUCLEOTIDE SEQUENCE</scope>
</reference>
<gene>
    <name evidence="2" type="ORF">MEDL_68016</name>
</gene>
<keyword evidence="3" id="KW-1185">Reference proteome</keyword>
<name>A0A8S3VFK4_MYTED</name>
<feature type="region of interest" description="Disordered" evidence="1">
    <location>
        <begin position="210"/>
        <end position="239"/>
    </location>
</feature>
<dbReference type="EMBL" id="CAJPWZ010003313">
    <property type="protein sequence ID" value="CAG2256700.1"/>
    <property type="molecule type" value="Genomic_DNA"/>
</dbReference>